<feature type="domain" description="Peptidase S1" evidence="8">
    <location>
        <begin position="37"/>
        <end position="267"/>
    </location>
</feature>
<feature type="signal peptide" evidence="7">
    <location>
        <begin position="1"/>
        <end position="23"/>
    </location>
</feature>
<dbReference type="SUPFAM" id="SSF50494">
    <property type="entry name" value="Trypsin-like serine proteases"/>
    <property type="match status" value="1"/>
</dbReference>
<proteinExistence type="predicted"/>
<evidence type="ECO:0000256" key="4">
    <source>
        <dbReference type="ARBA" id="ARBA00022825"/>
    </source>
</evidence>
<evidence type="ECO:0000256" key="5">
    <source>
        <dbReference type="ARBA" id="ARBA00023157"/>
    </source>
</evidence>
<keyword evidence="2 7" id="KW-0732">Signal</keyword>
<evidence type="ECO:0000259" key="8">
    <source>
        <dbReference type="PROSITE" id="PS50240"/>
    </source>
</evidence>
<evidence type="ECO:0000313" key="10">
    <source>
        <dbReference type="Proteomes" id="UP001488805"/>
    </source>
</evidence>
<dbReference type="PROSITE" id="PS50240">
    <property type="entry name" value="TRYPSIN_DOM"/>
    <property type="match status" value="1"/>
</dbReference>
<dbReference type="Gene3D" id="2.40.10.10">
    <property type="entry name" value="Trypsin-like serine proteases"/>
    <property type="match status" value="1"/>
</dbReference>
<dbReference type="CDD" id="cd00190">
    <property type="entry name" value="Tryp_SPc"/>
    <property type="match status" value="1"/>
</dbReference>
<evidence type="ECO:0000313" key="9">
    <source>
        <dbReference type="EMBL" id="KAK9525003.1"/>
    </source>
</evidence>
<keyword evidence="10" id="KW-1185">Reference proteome</keyword>
<dbReference type="SMART" id="SM00020">
    <property type="entry name" value="Tryp_SPc"/>
    <property type="match status" value="1"/>
</dbReference>
<dbReference type="PANTHER" id="PTHR24253:SF144">
    <property type="entry name" value="CHYMOTRYPSIN-LIKE PROTEASE CTRL-1-RELATED"/>
    <property type="match status" value="1"/>
</dbReference>
<evidence type="ECO:0000256" key="2">
    <source>
        <dbReference type="ARBA" id="ARBA00022729"/>
    </source>
</evidence>
<keyword evidence="1" id="KW-0645">Protease</keyword>
<dbReference type="PRINTS" id="PR00722">
    <property type="entry name" value="CHYMOTRYPSIN"/>
</dbReference>
<dbReference type="EMBL" id="JBCEZU010000145">
    <property type="protein sequence ID" value="KAK9525003.1"/>
    <property type="molecule type" value="Genomic_DNA"/>
</dbReference>
<sequence length="334" mass="35903">MAFYQFVCASTVMIVLLSGGCHSQQPVCGRAMKNTSIGGGGAAAPGSWPWLVSLNNYGYHFCSGSLINNQWVLTAAHCLSGKDRLTTMVSLGRLNQLGQNFSQDTKVSRGLEKIVCHHSSNYYDDNICLLKLSAPVNFTDYIQPVCLASAGSTFHNVSSYVTGFGRTQAGSYSGADILQEVKVPIVGNNECRCPHRYITDNMICAAFGEGGKDACQGDGGAPLVTNNGLMWIQSGVKSVGYRCNGPAFLGEFTRVSQYQDWITSIIDSSQTGFVTYNSSGVDSDLTFNCTRDGRDFGSDFDSDFDSIFASGENVVHLSHLTSLCLLVLSLSVLV</sequence>
<evidence type="ECO:0000256" key="6">
    <source>
        <dbReference type="ARBA" id="ARBA00023180"/>
    </source>
</evidence>
<name>A0AAW1ERW7_ZOAVI</name>
<dbReference type="InterPro" id="IPR009003">
    <property type="entry name" value="Peptidase_S1_PA"/>
</dbReference>
<dbReference type="InterPro" id="IPR001314">
    <property type="entry name" value="Peptidase_S1A"/>
</dbReference>
<protein>
    <recommendedName>
        <fullName evidence="8">Peptidase S1 domain-containing protein</fullName>
    </recommendedName>
</protein>
<keyword evidence="3" id="KW-0378">Hydrolase</keyword>
<dbReference type="Pfam" id="PF00089">
    <property type="entry name" value="Trypsin"/>
    <property type="match status" value="1"/>
</dbReference>
<organism evidence="9 10">
    <name type="scientific">Zoarces viviparus</name>
    <name type="common">Viviparous eelpout</name>
    <name type="synonym">Blennius viviparus</name>
    <dbReference type="NCBI Taxonomy" id="48416"/>
    <lineage>
        <taxon>Eukaryota</taxon>
        <taxon>Metazoa</taxon>
        <taxon>Chordata</taxon>
        <taxon>Craniata</taxon>
        <taxon>Vertebrata</taxon>
        <taxon>Euteleostomi</taxon>
        <taxon>Actinopterygii</taxon>
        <taxon>Neopterygii</taxon>
        <taxon>Teleostei</taxon>
        <taxon>Neoteleostei</taxon>
        <taxon>Acanthomorphata</taxon>
        <taxon>Eupercaria</taxon>
        <taxon>Perciformes</taxon>
        <taxon>Cottioidei</taxon>
        <taxon>Zoarcales</taxon>
        <taxon>Zoarcidae</taxon>
        <taxon>Zoarcinae</taxon>
        <taxon>Zoarces</taxon>
    </lineage>
</organism>
<dbReference type="PANTHER" id="PTHR24253">
    <property type="entry name" value="TRANSMEMBRANE PROTEASE SERINE"/>
    <property type="match status" value="1"/>
</dbReference>
<dbReference type="FunFam" id="2.40.10.10:FF:000024">
    <property type="entry name" value="Serine protease 53"/>
    <property type="match status" value="1"/>
</dbReference>
<gene>
    <name evidence="9" type="ORF">VZT92_017356</name>
</gene>
<evidence type="ECO:0000256" key="3">
    <source>
        <dbReference type="ARBA" id="ARBA00022801"/>
    </source>
</evidence>
<reference evidence="9 10" key="1">
    <citation type="journal article" date="2024" name="Genome Biol. Evol.">
        <title>Chromosome-level genome assembly of the viviparous eelpout Zoarces viviparus.</title>
        <authorList>
            <person name="Fuhrmann N."/>
            <person name="Brasseur M.V."/>
            <person name="Bakowski C.E."/>
            <person name="Podsiadlowski L."/>
            <person name="Prost S."/>
            <person name="Krehenwinkel H."/>
            <person name="Mayer C."/>
        </authorList>
    </citation>
    <scope>NUCLEOTIDE SEQUENCE [LARGE SCALE GENOMIC DNA]</scope>
    <source>
        <strain evidence="9">NO-MEL_2022_Ind0_liver</strain>
    </source>
</reference>
<dbReference type="GO" id="GO:0006508">
    <property type="term" value="P:proteolysis"/>
    <property type="evidence" value="ECO:0007669"/>
    <property type="project" value="UniProtKB-KW"/>
</dbReference>
<dbReference type="PROSITE" id="PS00134">
    <property type="entry name" value="TRYPSIN_HIS"/>
    <property type="match status" value="1"/>
</dbReference>
<accession>A0AAW1ERW7</accession>
<evidence type="ECO:0000256" key="7">
    <source>
        <dbReference type="SAM" id="SignalP"/>
    </source>
</evidence>
<dbReference type="AlphaFoldDB" id="A0AAW1ERW7"/>
<feature type="chain" id="PRO_5043777307" description="Peptidase S1 domain-containing protein" evidence="7">
    <location>
        <begin position="24"/>
        <end position="334"/>
    </location>
</feature>
<keyword evidence="4" id="KW-0720">Serine protease</keyword>
<keyword evidence="5" id="KW-1015">Disulfide bond</keyword>
<dbReference type="GO" id="GO:0004252">
    <property type="term" value="F:serine-type endopeptidase activity"/>
    <property type="evidence" value="ECO:0007669"/>
    <property type="project" value="InterPro"/>
</dbReference>
<dbReference type="InterPro" id="IPR018114">
    <property type="entry name" value="TRYPSIN_HIS"/>
</dbReference>
<dbReference type="InterPro" id="IPR001254">
    <property type="entry name" value="Trypsin_dom"/>
</dbReference>
<evidence type="ECO:0000256" key="1">
    <source>
        <dbReference type="ARBA" id="ARBA00022670"/>
    </source>
</evidence>
<comment type="caution">
    <text evidence="9">The sequence shown here is derived from an EMBL/GenBank/DDBJ whole genome shotgun (WGS) entry which is preliminary data.</text>
</comment>
<dbReference type="Proteomes" id="UP001488805">
    <property type="component" value="Unassembled WGS sequence"/>
</dbReference>
<keyword evidence="6" id="KW-0325">Glycoprotein</keyword>
<dbReference type="InterPro" id="IPR043504">
    <property type="entry name" value="Peptidase_S1_PA_chymotrypsin"/>
</dbReference>